<dbReference type="WBParaSite" id="ALUE_0000248301-mRNA-1">
    <property type="protein sequence ID" value="ALUE_0000248301-mRNA-1"/>
    <property type="gene ID" value="ALUE_0000248301"/>
</dbReference>
<evidence type="ECO:0000313" key="2">
    <source>
        <dbReference type="WBParaSite" id="ALUE_0000248301-mRNA-1"/>
    </source>
</evidence>
<dbReference type="Proteomes" id="UP000036681">
    <property type="component" value="Unplaced"/>
</dbReference>
<sequence>MNCFIDIDQDNTLYSPFVNYLIYFRIRFFNEVIA</sequence>
<protein>
    <submittedName>
        <fullName evidence="2">Uncharacterized protein</fullName>
    </submittedName>
</protein>
<name>A0A0M3HLT8_ASCLU</name>
<proteinExistence type="predicted"/>
<reference evidence="2" key="1">
    <citation type="submission" date="2017-02" db="UniProtKB">
        <authorList>
            <consortium name="WormBaseParasite"/>
        </authorList>
    </citation>
    <scope>IDENTIFICATION</scope>
</reference>
<evidence type="ECO:0000313" key="1">
    <source>
        <dbReference type="Proteomes" id="UP000036681"/>
    </source>
</evidence>
<organism evidence="1 2">
    <name type="scientific">Ascaris lumbricoides</name>
    <name type="common">Giant roundworm</name>
    <dbReference type="NCBI Taxonomy" id="6252"/>
    <lineage>
        <taxon>Eukaryota</taxon>
        <taxon>Metazoa</taxon>
        <taxon>Ecdysozoa</taxon>
        <taxon>Nematoda</taxon>
        <taxon>Chromadorea</taxon>
        <taxon>Rhabditida</taxon>
        <taxon>Spirurina</taxon>
        <taxon>Ascaridomorpha</taxon>
        <taxon>Ascaridoidea</taxon>
        <taxon>Ascarididae</taxon>
        <taxon>Ascaris</taxon>
    </lineage>
</organism>
<dbReference type="AlphaFoldDB" id="A0A0M3HLT8"/>
<keyword evidence="1" id="KW-1185">Reference proteome</keyword>
<accession>A0A0M3HLT8</accession>